<dbReference type="Proteomes" id="UP001601521">
    <property type="component" value="Unassembled WGS sequence"/>
</dbReference>
<name>A0ABW6NS09_9NOCA</name>
<keyword evidence="3" id="KW-1185">Reference proteome</keyword>
<sequence length="102" mass="11529">MADRFIQHDMLRTTKMKFDGRKYQDSRFATRHDSGADHDFMSQLSPSKPNITSGHIGHTDLSRRVPAHPERANAAPVPENERGIRFLYSGVSQPDRISPGEP</sequence>
<feature type="compositionally biased region" description="Polar residues" evidence="1">
    <location>
        <begin position="42"/>
        <end position="53"/>
    </location>
</feature>
<evidence type="ECO:0000313" key="2">
    <source>
        <dbReference type="EMBL" id="MFF0457207.1"/>
    </source>
</evidence>
<accession>A0ABW6NS09</accession>
<organism evidence="2 3">
    <name type="scientific">Nocardia africana</name>
    <dbReference type="NCBI Taxonomy" id="134964"/>
    <lineage>
        <taxon>Bacteria</taxon>
        <taxon>Bacillati</taxon>
        <taxon>Actinomycetota</taxon>
        <taxon>Actinomycetes</taxon>
        <taxon>Mycobacteriales</taxon>
        <taxon>Nocardiaceae</taxon>
        <taxon>Nocardia</taxon>
    </lineage>
</organism>
<dbReference type="RefSeq" id="WP_387254317.1">
    <property type="nucleotide sequence ID" value="NZ_JBIALX010000014.1"/>
</dbReference>
<reference evidence="2 3" key="1">
    <citation type="submission" date="2024-10" db="EMBL/GenBank/DDBJ databases">
        <title>The Natural Products Discovery Center: Release of the First 8490 Sequenced Strains for Exploring Actinobacteria Biosynthetic Diversity.</title>
        <authorList>
            <person name="Kalkreuter E."/>
            <person name="Kautsar S.A."/>
            <person name="Yang D."/>
            <person name="Bader C.D."/>
            <person name="Teijaro C.N."/>
            <person name="Fluegel L."/>
            <person name="Davis C.M."/>
            <person name="Simpson J.R."/>
            <person name="Lauterbach L."/>
            <person name="Steele A.D."/>
            <person name="Gui C."/>
            <person name="Meng S."/>
            <person name="Li G."/>
            <person name="Viehrig K."/>
            <person name="Ye F."/>
            <person name="Su P."/>
            <person name="Kiefer A.F."/>
            <person name="Nichols A."/>
            <person name="Cepeda A.J."/>
            <person name="Yan W."/>
            <person name="Fan B."/>
            <person name="Jiang Y."/>
            <person name="Adhikari A."/>
            <person name="Zheng C.-J."/>
            <person name="Schuster L."/>
            <person name="Cowan T.M."/>
            <person name="Smanski M.J."/>
            <person name="Chevrette M.G."/>
            <person name="De Carvalho L.P.S."/>
            <person name="Shen B."/>
        </authorList>
    </citation>
    <scope>NUCLEOTIDE SEQUENCE [LARGE SCALE GENOMIC DNA]</scope>
    <source>
        <strain evidence="2 3">NPDC004550</strain>
    </source>
</reference>
<evidence type="ECO:0000313" key="3">
    <source>
        <dbReference type="Proteomes" id="UP001601521"/>
    </source>
</evidence>
<proteinExistence type="predicted"/>
<feature type="compositionally biased region" description="Basic and acidic residues" evidence="1">
    <location>
        <begin position="57"/>
        <end position="71"/>
    </location>
</feature>
<comment type="caution">
    <text evidence="2">The sequence shown here is derived from an EMBL/GenBank/DDBJ whole genome shotgun (WGS) entry which is preliminary data.</text>
</comment>
<evidence type="ECO:0008006" key="4">
    <source>
        <dbReference type="Google" id="ProtNLM"/>
    </source>
</evidence>
<feature type="region of interest" description="Disordered" evidence="1">
    <location>
        <begin position="34"/>
        <end position="81"/>
    </location>
</feature>
<evidence type="ECO:0000256" key="1">
    <source>
        <dbReference type="SAM" id="MobiDB-lite"/>
    </source>
</evidence>
<protein>
    <recommendedName>
        <fullName evidence="4">Catalase</fullName>
    </recommendedName>
</protein>
<dbReference type="EMBL" id="JBIALX010000014">
    <property type="protein sequence ID" value="MFF0457207.1"/>
    <property type="molecule type" value="Genomic_DNA"/>
</dbReference>
<gene>
    <name evidence="2" type="ORF">ACFYTH_27930</name>
</gene>